<feature type="transmembrane region" description="Helical" evidence="1">
    <location>
        <begin position="263"/>
        <end position="283"/>
    </location>
</feature>
<dbReference type="EMBL" id="VMBG01000001">
    <property type="protein sequence ID" value="TSJ78694.1"/>
    <property type="molecule type" value="Genomic_DNA"/>
</dbReference>
<dbReference type="PANTHER" id="PTHR23028">
    <property type="entry name" value="ACETYLTRANSFERASE"/>
    <property type="match status" value="1"/>
</dbReference>
<comment type="caution">
    <text evidence="3">The sequence shown here is derived from an EMBL/GenBank/DDBJ whole genome shotgun (WGS) entry which is preliminary data.</text>
</comment>
<feature type="transmembrane region" description="Helical" evidence="1">
    <location>
        <begin position="209"/>
        <end position="226"/>
    </location>
</feature>
<keyword evidence="1" id="KW-0812">Transmembrane</keyword>
<protein>
    <submittedName>
        <fullName evidence="3">Acyltransferase</fullName>
    </submittedName>
</protein>
<evidence type="ECO:0000256" key="1">
    <source>
        <dbReference type="SAM" id="Phobius"/>
    </source>
</evidence>
<feature type="transmembrane region" description="Helical" evidence="1">
    <location>
        <begin position="295"/>
        <end position="317"/>
    </location>
</feature>
<feature type="transmembrane region" description="Helical" evidence="1">
    <location>
        <begin position="187"/>
        <end position="203"/>
    </location>
</feature>
<feature type="transmembrane region" description="Helical" evidence="1">
    <location>
        <begin position="162"/>
        <end position="180"/>
    </location>
</feature>
<keyword evidence="3" id="KW-0808">Transferase</keyword>
<dbReference type="PANTHER" id="PTHR23028:SF53">
    <property type="entry name" value="ACYL_TRANSF_3 DOMAIN-CONTAINING PROTEIN"/>
    <property type="match status" value="1"/>
</dbReference>
<keyword evidence="1" id="KW-1133">Transmembrane helix</keyword>
<feature type="transmembrane region" description="Helical" evidence="1">
    <location>
        <begin position="70"/>
        <end position="87"/>
    </location>
</feature>
<keyword evidence="4" id="KW-1185">Reference proteome</keyword>
<feature type="transmembrane region" description="Helical" evidence="1">
    <location>
        <begin position="329"/>
        <end position="354"/>
    </location>
</feature>
<evidence type="ECO:0000313" key="4">
    <source>
        <dbReference type="Proteomes" id="UP000315648"/>
    </source>
</evidence>
<accession>A0A556QPX0</accession>
<organism evidence="3 4">
    <name type="scientific">Rariglobus hedericola</name>
    <dbReference type="NCBI Taxonomy" id="2597822"/>
    <lineage>
        <taxon>Bacteria</taxon>
        <taxon>Pseudomonadati</taxon>
        <taxon>Verrucomicrobiota</taxon>
        <taxon>Opitutia</taxon>
        <taxon>Opitutales</taxon>
        <taxon>Opitutaceae</taxon>
        <taxon>Rariglobus</taxon>
    </lineage>
</organism>
<proteinExistence type="predicted"/>
<dbReference type="InterPro" id="IPR002656">
    <property type="entry name" value="Acyl_transf_3_dom"/>
</dbReference>
<feature type="transmembrane region" description="Helical" evidence="1">
    <location>
        <begin position="233"/>
        <end position="251"/>
    </location>
</feature>
<evidence type="ECO:0000259" key="2">
    <source>
        <dbReference type="Pfam" id="PF01757"/>
    </source>
</evidence>
<name>A0A556QPX0_9BACT</name>
<dbReference type="InterPro" id="IPR050879">
    <property type="entry name" value="Acyltransferase_3"/>
</dbReference>
<dbReference type="OrthoDB" id="182738at2"/>
<dbReference type="Pfam" id="PF01757">
    <property type="entry name" value="Acyl_transf_3"/>
    <property type="match status" value="1"/>
</dbReference>
<dbReference type="AlphaFoldDB" id="A0A556QPX0"/>
<keyword evidence="3" id="KW-0012">Acyltransferase</keyword>
<dbReference type="GO" id="GO:0016747">
    <property type="term" value="F:acyltransferase activity, transferring groups other than amino-acyl groups"/>
    <property type="evidence" value="ECO:0007669"/>
    <property type="project" value="InterPro"/>
</dbReference>
<dbReference type="GO" id="GO:0000271">
    <property type="term" value="P:polysaccharide biosynthetic process"/>
    <property type="evidence" value="ECO:0007669"/>
    <property type="project" value="TreeGrafter"/>
</dbReference>
<sequence>MSQPPSSNTPSESHSHRHYVLLDWMRFLAAFLVVLCHARPEHWVAWSELNKDHEIISKLFFLLIRPGPEAVVIFFVLSGYFVGGKVMERFANGTFKPEDYLRDRISRIFTPLLPSLLLTIICVWIVNRGFTDGFGLELLGNIFQMQGILCERLEGNAPLWSLSYEVWFYTFAGALATLCLRPHKKNVTWLISGALILFSAWCLTMLDTVYFFCWIMGALAYVLPMPDFGKKGLIAGLVLAFIAASTSQATGTYQGGLIANSEPIHKAATLLLAASVSFLIPILANTGWRFSSSRIMLSGPYLAAFSYTLYLTHYPLLLVMNTLHAPFQAFTPVSVCLFFIKIGVCVAVAWLVYLPFERNTARVRGFIHKHQSLPPASL</sequence>
<keyword evidence="1" id="KW-0472">Membrane</keyword>
<feature type="domain" description="Acyltransferase 3" evidence="2">
    <location>
        <begin position="22"/>
        <end position="350"/>
    </location>
</feature>
<evidence type="ECO:0000313" key="3">
    <source>
        <dbReference type="EMBL" id="TSJ78694.1"/>
    </source>
</evidence>
<gene>
    <name evidence="3" type="ORF">FPL22_05150</name>
</gene>
<dbReference type="GO" id="GO:0016020">
    <property type="term" value="C:membrane"/>
    <property type="evidence" value="ECO:0007669"/>
    <property type="project" value="TreeGrafter"/>
</dbReference>
<feature type="transmembrane region" description="Helical" evidence="1">
    <location>
        <begin position="108"/>
        <end position="126"/>
    </location>
</feature>
<dbReference type="Proteomes" id="UP000315648">
    <property type="component" value="Unassembled WGS sequence"/>
</dbReference>
<reference evidence="3 4" key="1">
    <citation type="submission" date="2019-07" db="EMBL/GenBank/DDBJ databases">
        <title>Description of 53C-WASEF.</title>
        <authorList>
            <person name="Pitt A."/>
            <person name="Hahn M.W."/>
        </authorList>
    </citation>
    <scope>NUCLEOTIDE SEQUENCE [LARGE SCALE GENOMIC DNA]</scope>
    <source>
        <strain evidence="3 4">53C-WASEF</strain>
    </source>
</reference>